<keyword evidence="3" id="KW-1185">Reference proteome</keyword>
<proteinExistence type="predicted"/>
<evidence type="ECO:0000313" key="2">
    <source>
        <dbReference type="EMBL" id="RJF58130.1"/>
    </source>
</evidence>
<comment type="caution">
    <text evidence="2">The sequence shown here is derived from an EMBL/GenBank/DDBJ whole genome shotgun (WGS) entry which is preliminary data.</text>
</comment>
<sequence length="1030" mass="112937">MENNEGYMASLISQKTSVALIWSILERNTTSETYEYVGRLIERGGESAVVAYTTALFNSEEGTALYSGRSDEEILNIIYSRVYAVPAEQQVIDAYLSNGKTIAENTSEIIIGLLSYSGTDHGVVDAQSVFDSKINKIMVTWDGQPVNGSGIIEMRGVNYLLGASPDNEEMAAWGNKIDNHEVTLSEGIAHFLILSPEMNNGTDEFFISKLFDNAIDRAPSVTEKEAYLTQLAEGVSRNSIISDMLDDLKNSTEPVNGKNHDAYIHAVTGYIPGELPGVNYQEQMVAIYLALPHRDIDNKALVYYGRILEKGKSYHDLIDFLIGTKEFQNKGANLNGIDYLKHVFSALYPNENAVNYEKLWESLESKSKSEIVEILLNEFRYKSDYSSELIVGVLKFSSNYYAQSANFEEKIGNILGYKTTATLSSGSKDYSVIGTVNTGKEHSLTFAELAILKSINLYAINNIKIDLTTAKNLMELNVYGDKLTEFISHVASTTQFVNKINLHGANITSSMNGNYHISPEVDLSLAKINFGFNNKINVFWNGNSVDGGANHVSNDFIYKGYGTISANLITKQITSTEINGVVTNTISSNIANFASVFTYDTLSLGWLDLGGYVGKTEAYRIIQKPDGSVSHETIATQNHTFDAGLINSPGHEGLIASVWKNNIPEVRVSNGNQAIMSFTLSKKADDVHVLNYWNRVDNYDLQLTGDVTSENKLTFHLTGNALYPTQSLGLYHTPGKDTYAGSINYISEQLGAVFDNFDIYSYGNDQYSNHLDLRIDAQVNSLSINGMRHLDLNINSYSDYISKIVINVSRGVDIDFKGGLKPSVSDVATSTNLDVITKSIEGGSSAPGSLQGMLIVNEVSSSGGSKFSNVSGEVYLNYAEGIVPSNTIIDIERSVYGSEVVINKFSTEKFSLIDQQSDIVILSGLNGHEIKDYGTILSSQTEPHNFNVRIGVGLSDKVGVFGYSNANNQSVKMSAIVIDNNDDHIFDVNDTLIIAYDVNSHDVANGMSYNTLLVTNGVVKAQEGTGFLFS</sequence>
<gene>
    <name evidence="2" type="ORF">D4100_05035</name>
</gene>
<evidence type="ECO:0000259" key="1">
    <source>
        <dbReference type="Pfam" id="PF13946"/>
    </source>
</evidence>
<organism evidence="2 3">
    <name type="scientific">Serratia inhibens</name>
    <dbReference type="NCBI Taxonomy" id="2338073"/>
    <lineage>
        <taxon>Bacteria</taxon>
        <taxon>Pseudomonadati</taxon>
        <taxon>Pseudomonadota</taxon>
        <taxon>Gammaproteobacteria</taxon>
        <taxon>Enterobacterales</taxon>
        <taxon>Yersiniaceae</taxon>
        <taxon>Serratia</taxon>
    </lineage>
</organism>
<dbReference type="EMBL" id="QYYG01000001">
    <property type="protein sequence ID" value="RJF58130.1"/>
    <property type="molecule type" value="Genomic_DNA"/>
</dbReference>
<dbReference type="AlphaFoldDB" id="A0AA92X6K2"/>
<dbReference type="InterPro" id="IPR025282">
    <property type="entry name" value="DUF4214"/>
</dbReference>
<name>A0AA92X6K2_9GAMM</name>
<feature type="domain" description="DUF4214" evidence="1">
    <location>
        <begin position="195"/>
        <end position="245"/>
    </location>
</feature>
<protein>
    <submittedName>
        <fullName evidence="2">DUF4214 domain-containing protein</fullName>
    </submittedName>
</protein>
<dbReference type="Proteomes" id="UP000284338">
    <property type="component" value="Unassembled WGS sequence"/>
</dbReference>
<reference evidence="2 3" key="1">
    <citation type="submission" date="2018-09" db="EMBL/GenBank/DDBJ databases">
        <title>Draft genome of a novel serratia sp. strain with antifungal activity.</title>
        <authorList>
            <person name="Dichmann S.I."/>
            <person name="Park B.P."/>
            <person name="Pathiraja D."/>
            <person name="Choi I.-G."/>
            <person name="Stougaard P."/>
            <person name="Hennessy R.C."/>
        </authorList>
    </citation>
    <scope>NUCLEOTIDE SEQUENCE [LARGE SCALE GENOMIC DNA]</scope>
    <source>
        <strain evidence="2 3">S40</strain>
    </source>
</reference>
<evidence type="ECO:0000313" key="3">
    <source>
        <dbReference type="Proteomes" id="UP000284338"/>
    </source>
</evidence>
<dbReference type="Pfam" id="PF13946">
    <property type="entry name" value="DUF4214"/>
    <property type="match status" value="1"/>
</dbReference>
<accession>A0AA92X6K2</accession>